<evidence type="ECO:0000256" key="7">
    <source>
        <dbReference type="ARBA" id="ARBA00048117"/>
    </source>
</evidence>
<evidence type="ECO:0000256" key="3">
    <source>
        <dbReference type="ARBA" id="ARBA00022694"/>
    </source>
</evidence>
<keyword evidence="3 8" id="KW-0819">tRNA processing</keyword>
<evidence type="ECO:0000256" key="2">
    <source>
        <dbReference type="ARBA" id="ARBA00022679"/>
    </source>
</evidence>
<dbReference type="Pfam" id="PF00814">
    <property type="entry name" value="TsaD"/>
    <property type="match status" value="1"/>
</dbReference>
<dbReference type="PANTHER" id="PTHR11735">
    <property type="entry name" value="TRNA N6-ADENOSINE THREONYLCARBAMOYLTRANSFERASE"/>
    <property type="match status" value="1"/>
</dbReference>
<evidence type="ECO:0000256" key="5">
    <source>
        <dbReference type="ARBA" id="ARBA00023004"/>
    </source>
</evidence>
<keyword evidence="5 8" id="KW-0408">Iron</keyword>
<comment type="similarity">
    <text evidence="8">Belongs to the KAE1 / TsaD family.</text>
</comment>
<dbReference type="GO" id="GO:0006508">
    <property type="term" value="P:proteolysis"/>
    <property type="evidence" value="ECO:0007669"/>
    <property type="project" value="UniProtKB-KW"/>
</dbReference>
<dbReference type="GO" id="GO:0008233">
    <property type="term" value="F:peptidase activity"/>
    <property type="evidence" value="ECO:0007669"/>
    <property type="project" value="UniProtKB-KW"/>
</dbReference>
<dbReference type="GO" id="GO:0061711">
    <property type="term" value="F:tRNA N(6)-L-threonylcarbamoyladenine synthase activity"/>
    <property type="evidence" value="ECO:0007669"/>
    <property type="project" value="UniProtKB-EC"/>
</dbReference>
<feature type="binding site" evidence="8">
    <location>
        <begin position="134"/>
        <end position="138"/>
    </location>
    <ligand>
        <name>substrate</name>
    </ligand>
</feature>
<dbReference type="GO" id="GO:0005737">
    <property type="term" value="C:cytoplasm"/>
    <property type="evidence" value="ECO:0007669"/>
    <property type="project" value="UniProtKB-SubCell"/>
</dbReference>
<keyword evidence="4 8" id="KW-0479">Metal-binding</keyword>
<dbReference type="InterPro" id="IPR017861">
    <property type="entry name" value="KAE1/TsaD"/>
</dbReference>
<comment type="catalytic activity">
    <reaction evidence="7 8">
        <text>L-threonylcarbamoyladenylate + adenosine(37) in tRNA = N(6)-L-threonylcarbamoyladenosine(37) in tRNA + AMP + H(+)</text>
        <dbReference type="Rhea" id="RHEA:37059"/>
        <dbReference type="Rhea" id="RHEA-COMP:10162"/>
        <dbReference type="Rhea" id="RHEA-COMP:10163"/>
        <dbReference type="ChEBI" id="CHEBI:15378"/>
        <dbReference type="ChEBI" id="CHEBI:73682"/>
        <dbReference type="ChEBI" id="CHEBI:74411"/>
        <dbReference type="ChEBI" id="CHEBI:74418"/>
        <dbReference type="ChEBI" id="CHEBI:456215"/>
        <dbReference type="EC" id="2.3.1.234"/>
    </reaction>
</comment>
<dbReference type="SUPFAM" id="SSF53067">
    <property type="entry name" value="Actin-like ATPase domain"/>
    <property type="match status" value="2"/>
</dbReference>
<keyword evidence="11" id="KW-1185">Reference proteome</keyword>
<protein>
    <recommendedName>
        <fullName evidence="8">tRNA N6-adenosine threonylcarbamoyltransferase</fullName>
        <ecNumber evidence="8">2.3.1.234</ecNumber>
    </recommendedName>
    <alternativeName>
        <fullName evidence="8">N6-L-threonylcarbamoyladenine synthase</fullName>
        <shortName evidence="8">t(6)A synthase</shortName>
    </alternativeName>
    <alternativeName>
        <fullName evidence="8">t(6)A37 threonylcarbamoyladenosine biosynthesis protein TsaD</fullName>
    </alternativeName>
    <alternativeName>
        <fullName evidence="8">tRNA threonylcarbamoyladenosine biosynthesis protein TsaD</fullName>
    </alternativeName>
</protein>
<evidence type="ECO:0000313" key="10">
    <source>
        <dbReference type="EMBL" id="EIJ44210.1"/>
    </source>
</evidence>
<dbReference type="Proteomes" id="UP000005744">
    <property type="component" value="Unassembled WGS sequence"/>
</dbReference>
<name>I3CKR7_9GAMM</name>
<dbReference type="EMBL" id="JH600070">
    <property type="protein sequence ID" value="EIJ44210.1"/>
    <property type="molecule type" value="Genomic_DNA"/>
</dbReference>
<proteinExistence type="inferred from homology"/>
<evidence type="ECO:0000256" key="8">
    <source>
        <dbReference type="HAMAP-Rule" id="MF_01445"/>
    </source>
</evidence>
<reference evidence="10 11" key="1">
    <citation type="submission" date="2011-11" db="EMBL/GenBank/DDBJ databases">
        <title>Improved High-Quality Draft sequence of Beggiatoa alba B18lD.</title>
        <authorList>
            <consortium name="US DOE Joint Genome Institute"/>
            <person name="Lucas S."/>
            <person name="Han J."/>
            <person name="Lapidus A."/>
            <person name="Cheng J.-F."/>
            <person name="Goodwin L."/>
            <person name="Pitluck S."/>
            <person name="Peters L."/>
            <person name="Mikhailova N."/>
            <person name="Held B."/>
            <person name="Detter J.C."/>
            <person name="Han C."/>
            <person name="Tapia R."/>
            <person name="Land M."/>
            <person name="Hauser L."/>
            <person name="Kyrpides N."/>
            <person name="Ivanova N."/>
            <person name="Pagani I."/>
            <person name="Samuel K."/>
            <person name="Teske A."/>
            <person name="Mueller J."/>
            <person name="Woyke T."/>
        </authorList>
    </citation>
    <scope>NUCLEOTIDE SEQUENCE [LARGE SCALE GENOMIC DNA]</scope>
    <source>
        <strain evidence="10 11">B18LD</strain>
    </source>
</reference>
<dbReference type="OrthoDB" id="9806197at2"/>
<dbReference type="GO" id="GO:0005506">
    <property type="term" value="F:iron ion binding"/>
    <property type="evidence" value="ECO:0007669"/>
    <property type="project" value="UniProtKB-UniRule"/>
</dbReference>
<dbReference type="InterPro" id="IPR022450">
    <property type="entry name" value="TsaD"/>
</dbReference>
<dbReference type="InterPro" id="IPR017860">
    <property type="entry name" value="Peptidase_M22_CS"/>
</dbReference>
<dbReference type="CDD" id="cd24133">
    <property type="entry name" value="ASKHA_NBD_TsaD_bac"/>
    <property type="match status" value="1"/>
</dbReference>
<keyword evidence="10" id="KW-0645">Protease</keyword>
<dbReference type="AlphaFoldDB" id="I3CKR7"/>
<dbReference type="PANTHER" id="PTHR11735:SF6">
    <property type="entry name" value="TRNA N6-ADENOSINE THREONYLCARBAMOYLTRANSFERASE, MITOCHONDRIAL"/>
    <property type="match status" value="1"/>
</dbReference>
<accession>I3CKR7</accession>
<evidence type="ECO:0000313" key="11">
    <source>
        <dbReference type="Proteomes" id="UP000005744"/>
    </source>
</evidence>
<comment type="caution">
    <text evidence="8">Lacks conserved residue(s) required for the propagation of feature annotation.</text>
</comment>
<evidence type="ECO:0000256" key="4">
    <source>
        <dbReference type="ARBA" id="ARBA00022723"/>
    </source>
</evidence>
<feature type="binding site" evidence="8">
    <location>
        <position position="301"/>
    </location>
    <ligand>
        <name>Fe cation</name>
        <dbReference type="ChEBI" id="CHEBI:24875"/>
    </ligand>
</feature>
<keyword evidence="10" id="KW-0378">Hydrolase</keyword>
<comment type="subcellular location">
    <subcellularLocation>
        <location evidence="8">Cytoplasm</location>
    </subcellularLocation>
</comment>
<comment type="cofactor">
    <cofactor evidence="8">
        <name>Fe(2+)</name>
        <dbReference type="ChEBI" id="CHEBI:29033"/>
    </cofactor>
    <text evidence="8">Binds 1 Fe(2+) ion per subunit.</text>
</comment>
<feature type="binding site" evidence="8">
    <location>
        <position position="167"/>
    </location>
    <ligand>
        <name>substrate</name>
    </ligand>
</feature>
<feature type="binding site" evidence="8">
    <location>
        <position position="115"/>
    </location>
    <ligand>
        <name>Fe cation</name>
        <dbReference type="ChEBI" id="CHEBI:24875"/>
    </ligand>
</feature>
<dbReference type="HAMAP" id="MF_01445">
    <property type="entry name" value="TsaD"/>
    <property type="match status" value="1"/>
</dbReference>
<dbReference type="InterPro" id="IPR000905">
    <property type="entry name" value="Gcp-like_dom"/>
</dbReference>
<dbReference type="EC" id="2.3.1.234" evidence="8"/>
<evidence type="ECO:0000256" key="6">
    <source>
        <dbReference type="ARBA" id="ARBA00023315"/>
    </source>
</evidence>
<dbReference type="InterPro" id="IPR043129">
    <property type="entry name" value="ATPase_NBD"/>
</dbReference>
<dbReference type="NCBIfam" id="TIGR03723">
    <property type="entry name" value="T6A_TsaD_YgjD"/>
    <property type="match status" value="1"/>
</dbReference>
<feature type="domain" description="Gcp-like" evidence="9">
    <location>
        <begin position="24"/>
        <end position="307"/>
    </location>
</feature>
<dbReference type="NCBIfam" id="TIGR00329">
    <property type="entry name" value="gcp_kae1"/>
    <property type="match status" value="1"/>
</dbReference>
<sequence length="344" mass="37248">MRVLGIETSCDETGVALYDSEQGLLGHELYSQVELHAQYGGVVPELASRDHVRKIIPLLTDLLQKTGTQREQIDGVAYTAGPGLIGALLVGASVGRSLAWAWGVPAIGVHHLEGHLLAPMLETPAPIFPFLALLVSGGHTQLVAVRGIGQYQLLGESVDDAAGEAFDKTAKLLGLGYPGGAALARLAEQGRPEMFHFSRPMTNRAGLDFSFSGLKTQVLTTWQAQENPSEQVRADIARAFEDAIVDTLVIKCRRALQETRLQRLVIAGGVGANKRLRQQLQALGKSLRIQVFYPRIEFCTDNGAMIALAGCLRLQAGQSNTLDFNARPRWLMTAIDETYQAKSP</sequence>
<evidence type="ECO:0000259" key="9">
    <source>
        <dbReference type="Pfam" id="PF00814"/>
    </source>
</evidence>
<dbReference type="FunFam" id="3.30.420.40:FF:000031">
    <property type="entry name" value="tRNA N6-adenosine threonylcarbamoyltransferase"/>
    <property type="match status" value="1"/>
</dbReference>
<feature type="binding site" evidence="8">
    <location>
        <position position="273"/>
    </location>
    <ligand>
        <name>substrate</name>
    </ligand>
</feature>
<dbReference type="PROSITE" id="PS01016">
    <property type="entry name" value="GLYCOPROTEASE"/>
    <property type="match status" value="1"/>
</dbReference>
<dbReference type="HOGENOM" id="CLU_023208_0_2_6"/>
<keyword evidence="2 8" id="KW-0808">Transferase</keyword>
<dbReference type="PRINTS" id="PR00789">
    <property type="entry name" value="OSIALOPTASE"/>
</dbReference>
<keyword evidence="6 8" id="KW-0012">Acyltransferase</keyword>
<dbReference type="STRING" id="395493.BegalDRAFT_3392"/>
<evidence type="ECO:0000256" key="1">
    <source>
        <dbReference type="ARBA" id="ARBA00022490"/>
    </source>
</evidence>
<comment type="function">
    <text evidence="8">Required for the formation of a threonylcarbamoyl group on adenosine at position 37 (t(6)A37) in tRNAs that read codons beginning with adenine. Is involved in the transfer of the threonylcarbamoyl moiety of threonylcarbamoyl-AMP (TC-AMP) to the N6 group of A37, together with TsaE and TsaB. TsaD likely plays a direct catalytic role in this reaction.</text>
</comment>
<dbReference type="Gene3D" id="3.30.420.40">
    <property type="match status" value="2"/>
</dbReference>
<keyword evidence="1 8" id="KW-0963">Cytoplasm</keyword>
<dbReference type="GO" id="GO:0002949">
    <property type="term" value="P:tRNA threonylcarbamoyladenosine modification"/>
    <property type="evidence" value="ECO:0007669"/>
    <property type="project" value="UniProtKB-UniRule"/>
</dbReference>
<dbReference type="eggNOG" id="COG0533">
    <property type="taxonomic scope" value="Bacteria"/>
</dbReference>
<gene>
    <name evidence="8" type="primary">tsaD</name>
    <name evidence="10" type="ORF">BegalDRAFT_3392</name>
</gene>
<organism evidence="10 11">
    <name type="scientific">Beggiatoa alba B18LD</name>
    <dbReference type="NCBI Taxonomy" id="395493"/>
    <lineage>
        <taxon>Bacteria</taxon>
        <taxon>Pseudomonadati</taxon>
        <taxon>Pseudomonadota</taxon>
        <taxon>Gammaproteobacteria</taxon>
        <taxon>Thiotrichales</taxon>
        <taxon>Thiotrichaceae</taxon>
        <taxon>Beggiatoa</taxon>
    </lineage>
</organism>
<dbReference type="RefSeq" id="WP_002692069.1">
    <property type="nucleotide sequence ID" value="NZ_JH600070.1"/>
</dbReference>
<feature type="binding site" evidence="8">
    <location>
        <position position="180"/>
    </location>
    <ligand>
        <name>substrate</name>
    </ligand>
</feature>
<feature type="binding site" evidence="8">
    <location>
        <position position="111"/>
    </location>
    <ligand>
        <name>Fe cation</name>
        <dbReference type="ChEBI" id="CHEBI:24875"/>
    </ligand>
</feature>